<dbReference type="EMBL" id="JALLPJ020000467">
    <property type="protein sequence ID" value="KAL3791291.1"/>
    <property type="molecule type" value="Genomic_DNA"/>
</dbReference>
<comment type="caution">
    <text evidence="1">The sequence shown here is derived from an EMBL/GenBank/DDBJ whole genome shotgun (WGS) entry which is preliminary data.</text>
</comment>
<sequence>MEGVNDDDHAKYFASLEQAWHNLPSNPLALWGNNTDPSFGPIVPECDASKSIVPCAPVHNNNLPPFANPINGLLPCCNPPVPVNVHIAKEYAFDVDVETTPTTGQPVPFHDDSIINKLFASAEKSASIIEFNTMVKKYDAEVFKGGSLIRRLSPSDFHGFELRSLTGQTCGSEEYVNNPVV</sequence>
<dbReference type="AlphaFoldDB" id="A0ABD3PUB3"/>
<accession>A0ABD3PUB3</accession>
<name>A0ABD3PUB3_9STRA</name>
<reference evidence="1 2" key="1">
    <citation type="submission" date="2024-10" db="EMBL/GenBank/DDBJ databases">
        <title>Updated reference genomes for cyclostephanoid diatoms.</title>
        <authorList>
            <person name="Roberts W.R."/>
            <person name="Alverson A.J."/>
        </authorList>
    </citation>
    <scope>NUCLEOTIDE SEQUENCE [LARGE SCALE GENOMIC DNA]</scope>
    <source>
        <strain evidence="1 2">AJA010-31</strain>
    </source>
</reference>
<organism evidence="1 2">
    <name type="scientific">Cyclotella atomus</name>
    <dbReference type="NCBI Taxonomy" id="382360"/>
    <lineage>
        <taxon>Eukaryota</taxon>
        <taxon>Sar</taxon>
        <taxon>Stramenopiles</taxon>
        <taxon>Ochrophyta</taxon>
        <taxon>Bacillariophyta</taxon>
        <taxon>Coscinodiscophyceae</taxon>
        <taxon>Thalassiosirophycidae</taxon>
        <taxon>Stephanodiscales</taxon>
        <taxon>Stephanodiscaceae</taxon>
        <taxon>Cyclotella</taxon>
    </lineage>
</organism>
<protein>
    <submittedName>
        <fullName evidence="1">Uncharacterized protein</fullName>
    </submittedName>
</protein>
<evidence type="ECO:0000313" key="2">
    <source>
        <dbReference type="Proteomes" id="UP001530400"/>
    </source>
</evidence>
<dbReference type="Proteomes" id="UP001530400">
    <property type="component" value="Unassembled WGS sequence"/>
</dbReference>
<proteinExistence type="predicted"/>
<keyword evidence="2" id="KW-1185">Reference proteome</keyword>
<evidence type="ECO:0000313" key="1">
    <source>
        <dbReference type="EMBL" id="KAL3791291.1"/>
    </source>
</evidence>
<gene>
    <name evidence="1" type="ORF">ACHAWO_000025</name>
</gene>